<comment type="subcellular location">
    <subcellularLocation>
        <location evidence="2">Cell membrane</location>
    </subcellularLocation>
</comment>
<dbReference type="InterPro" id="IPR005467">
    <property type="entry name" value="His_kinase_dom"/>
</dbReference>
<dbReference type="PANTHER" id="PTHR43304:SF1">
    <property type="entry name" value="PAC DOMAIN-CONTAINING PROTEIN"/>
    <property type="match status" value="1"/>
</dbReference>
<dbReference type="InterPro" id="IPR013767">
    <property type="entry name" value="PAS_fold"/>
</dbReference>
<evidence type="ECO:0000256" key="8">
    <source>
        <dbReference type="ARBA" id="ARBA00022777"/>
    </source>
</evidence>
<feature type="domain" description="PAS" evidence="14">
    <location>
        <begin position="115"/>
        <end position="186"/>
    </location>
</feature>
<accession>A0A7Z8P1J1</accession>
<evidence type="ECO:0000259" key="14">
    <source>
        <dbReference type="PROSITE" id="PS50112"/>
    </source>
</evidence>
<dbReference type="FunFam" id="3.30.565.10:FF:000023">
    <property type="entry name" value="PAS domain-containing sensor histidine kinase"/>
    <property type="match status" value="1"/>
</dbReference>
<dbReference type="InterPro" id="IPR029016">
    <property type="entry name" value="GAF-like_dom_sf"/>
</dbReference>
<keyword evidence="10" id="KW-0902">Two-component regulatory system</keyword>
<dbReference type="Pfam" id="PF00512">
    <property type="entry name" value="HisKA"/>
    <property type="match status" value="1"/>
</dbReference>
<feature type="domain" description="PAC" evidence="15">
    <location>
        <begin position="62"/>
        <end position="114"/>
    </location>
</feature>
<dbReference type="Pfam" id="PF00989">
    <property type="entry name" value="PAS"/>
    <property type="match status" value="1"/>
</dbReference>
<dbReference type="SMART" id="SM00388">
    <property type="entry name" value="HisKA"/>
    <property type="match status" value="1"/>
</dbReference>
<dbReference type="InterPro" id="IPR035965">
    <property type="entry name" value="PAS-like_dom_sf"/>
</dbReference>
<dbReference type="InterPro" id="IPR001610">
    <property type="entry name" value="PAC"/>
</dbReference>
<evidence type="ECO:0000256" key="5">
    <source>
        <dbReference type="ARBA" id="ARBA00022553"/>
    </source>
</evidence>
<evidence type="ECO:0000256" key="6">
    <source>
        <dbReference type="ARBA" id="ARBA00022679"/>
    </source>
</evidence>
<feature type="domain" description="Histidine kinase" evidence="13">
    <location>
        <begin position="1048"/>
        <end position="1267"/>
    </location>
</feature>
<reference evidence="16 17" key="1">
    <citation type="submission" date="2019-06" db="EMBL/GenBank/DDBJ databases">
        <title>Draft genome sequence of Methanolobus vulcani B1d.</title>
        <authorList>
            <person name="Creighbaum A.J."/>
            <person name="Ticak T."/>
            <person name="Hariraju D."/>
            <person name="Arivett B.A."/>
            <person name="Ferguson D.J.Jr."/>
        </authorList>
    </citation>
    <scope>NUCLEOTIDE SEQUENCE [LARGE SCALE GENOMIC DNA]</scope>
    <source>
        <strain evidence="16 17">B1d</strain>
    </source>
</reference>
<feature type="domain" description="PAC" evidence="15">
    <location>
        <begin position="315"/>
        <end position="364"/>
    </location>
</feature>
<dbReference type="SMART" id="SM00086">
    <property type="entry name" value="PAC"/>
    <property type="match status" value="7"/>
</dbReference>
<dbReference type="SMART" id="SM00091">
    <property type="entry name" value="PAS"/>
    <property type="match status" value="7"/>
</dbReference>
<keyword evidence="11" id="KW-0472">Membrane</keyword>
<dbReference type="InterPro" id="IPR052162">
    <property type="entry name" value="Sensor_kinase/Photoreceptor"/>
</dbReference>
<dbReference type="Pfam" id="PF08448">
    <property type="entry name" value="PAS_4"/>
    <property type="match status" value="1"/>
</dbReference>
<comment type="caution">
    <text evidence="16">The sequence shown here is derived from an EMBL/GenBank/DDBJ whole genome shotgun (WGS) entry which is preliminary data.</text>
</comment>
<proteinExistence type="predicted"/>
<dbReference type="CDD" id="cd16922">
    <property type="entry name" value="HATPase_EvgS-ArcB-TorS-like"/>
    <property type="match status" value="1"/>
</dbReference>
<keyword evidence="8" id="KW-0418">Kinase</keyword>
<dbReference type="PANTHER" id="PTHR43304">
    <property type="entry name" value="PHYTOCHROME-LIKE PROTEIN CPH1"/>
    <property type="match status" value="1"/>
</dbReference>
<feature type="domain" description="PAS" evidence="14">
    <location>
        <begin position="1"/>
        <end position="61"/>
    </location>
</feature>
<evidence type="ECO:0000313" key="16">
    <source>
        <dbReference type="EMBL" id="TQD23897.1"/>
    </source>
</evidence>
<dbReference type="GO" id="GO:0006355">
    <property type="term" value="P:regulation of DNA-templated transcription"/>
    <property type="evidence" value="ECO:0007669"/>
    <property type="project" value="InterPro"/>
</dbReference>
<keyword evidence="6" id="KW-0808">Transferase</keyword>
<organism evidence="16 17">
    <name type="scientific">Methanolobus vulcani</name>
    <dbReference type="NCBI Taxonomy" id="38026"/>
    <lineage>
        <taxon>Archaea</taxon>
        <taxon>Methanobacteriati</taxon>
        <taxon>Methanobacteriota</taxon>
        <taxon>Stenosarchaea group</taxon>
        <taxon>Methanomicrobia</taxon>
        <taxon>Methanosarcinales</taxon>
        <taxon>Methanosarcinaceae</taxon>
        <taxon>Methanolobus</taxon>
    </lineage>
</organism>
<dbReference type="PROSITE" id="PS50109">
    <property type="entry name" value="HIS_KIN"/>
    <property type="match status" value="1"/>
</dbReference>
<evidence type="ECO:0000256" key="9">
    <source>
        <dbReference type="ARBA" id="ARBA00022840"/>
    </source>
</evidence>
<protein>
    <recommendedName>
        <fullName evidence="3">histidine kinase</fullName>
        <ecNumber evidence="3">2.7.13.3</ecNumber>
    </recommendedName>
</protein>
<gene>
    <name evidence="16" type="ORF">FKV42_11855</name>
</gene>
<dbReference type="SMART" id="SM00065">
    <property type="entry name" value="GAF"/>
    <property type="match status" value="1"/>
</dbReference>
<feature type="domain" description="PAC" evidence="15">
    <location>
        <begin position="601"/>
        <end position="654"/>
    </location>
</feature>
<evidence type="ECO:0000256" key="10">
    <source>
        <dbReference type="ARBA" id="ARBA00023012"/>
    </source>
</evidence>
<dbReference type="SUPFAM" id="SSF55785">
    <property type="entry name" value="PYP-like sensor domain (PAS domain)"/>
    <property type="match status" value="7"/>
</dbReference>
<evidence type="ECO:0000259" key="15">
    <source>
        <dbReference type="PROSITE" id="PS50113"/>
    </source>
</evidence>
<feature type="domain" description="PAS" evidence="14">
    <location>
        <begin position="900"/>
        <end position="967"/>
    </location>
</feature>
<dbReference type="Gene3D" id="2.10.70.100">
    <property type="match status" value="1"/>
</dbReference>
<dbReference type="PROSITE" id="PS50112">
    <property type="entry name" value="PAS"/>
    <property type="match status" value="7"/>
</dbReference>
<dbReference type="Gene3D" id="3.30.450.20">
    <property type="entry name" value="PAS domain"/>
    <property type="match status" value="7"/>
</dbReference>
<feature type="domain" description="PAS" evidence="14">
    <location>
        <begin position="243"/>
        <end position="287"/>
    </location>
</feature>
<dbReference type="CDD" id="cd00082">
    <property type="entry name" value="HisKA"/>
    <property type="match status" value="1"/>
</dbReference>
<dbReference type="InterPro" id="IPR003018">
    <property type="entry name" value="GAF"/>
</dbReference>
<dbReference type="InterPro" id="IPR004358">
    <property type="entry name" value="Sig_transdc_His_kin-like_C"/>
</dbReference>
<dbReference type="InterPro" id="IPR013656">
    <property type="entry name" value="PAS_4"/>
</dbReference>
<dbReference type="Gene3D" id="3.30.565.10">
    <property type="entry name" value="Histidine kinase-like ATPase, C-terminal domain"/>
    <property type="match status" value="1"/>
</dbReference>
<dbReference type="PROSITE" id="PS50113">
    <property type="entry name" value="PAC"/>
    <property type="match status" value="5"/>
</dbReference>
<evidence type="ECO:0000256" key="12">
    <source>
        <dbReference type="SAM" id="Coils"/>
    </source>
</evidence>
<dbReference type="SMART" id="SM00387">
    <property type="entry name" value="HATPase_c"/>
    <property type="match status" value="1"/>
</dbReference>
<feature type="domain" description="PAS" evidence="14">
    <location>
        <begin position="655"/>
        <end position="698"/>
    </location>
</feature>
<feature type="domain" description="PAS" evidence="14">
    <location>
        <begin position="774"/>
        <end position="818"/>
    </location>
</feature>
<keyword evidence="17" id="KW-1185">Reference proteome</keyword>
<evidence type="ECO:0000313" key="17">
    <source>
        <dbReference type="Proteomes" id="UP000319335"/>
    </source>
</evidence>
<evidence type="ECO:0000256" key="4">
    <source>
        <dbReference type="ARBA" id="ARBA00022475"/>
    </source>
</evidence>
<dbReference type="Pfam" id="PF08447">
    <property type="entry name" value="PAS_3"/>
    <property type="match status" value="3"/>
</dbReference>
<evidence type="ECO:0000256" key="2">
    <source>
        <dbReference type="ARBA" id="ARBA00004236"/>
    </source>
</evidence>
<feature type="coiled-coil region" evidence="12">
    <location>
        <begin position="349"/>
        <end position="379"/>
    </location>
</feature>
<dbReference type="SUPFAM" id="SSF55874">
    <property type="entry name" value="ATPase domain of HSP90 chaperone/DNA topoisomerase II/histidine kinase"/>
    <property type="match status" value="1"/>
</dbReference>
<evidence type="ECO:0000259" key="13">
    <source>
        <dbReference type="PROSITE" id="PS50109"/>
    </source>
</evidence>
<feature type="domain" description="PAC" evidence="15">
    <location>
        <begin position="727"/>
        <end position="777"/>
    </location>
</feature>
<dbReference type="GO" id="GO:0005886">
    <property type="term" value="C:plasma membrane"/>
    <property type="evidence" value="ECO:0007669"/>
    <property type="project" value="UniProtKB-SubCell"/>
</dbReference>
<dbReference type="CDD" id="cd00130">
    <property type="entry name" value="PAS"/>
    <property type="match status" value="7"/>
</dbReference>
<dbReference type="InterPro" id="IPR000700">
    <property type="entry name" value="PAS-assoc_C"/>
</dbReference>
<feature type="domain" description="PAC" evidence="15">
    <location>
        <begin position="190"/>
        <end position="242"/>
    </location>
</feature>
<dbReference type="InterPro" id="IPR000014">
    <property type="entry name" value="PAS"/>
</dbReference>
<dbReference type="InterPro" id="IPR013655">
    <property type="entry name" value="PAS_fold_3"/>
</dbReference>
<dbReference type="Gene3D" id="1.10.287.130">
    <property type="match status" value="1"/>
</dbReference>
<keyword evidence="5" id="KW-0597">Phosphoprotein</keyword>
<name>A0A7Z8P1J1_9EURY</name>
<dbReference type="InterPro" id="IPR003661">
    <property type="entry name" value="HisK_dim/P_dom"/>
</dbReference>
<comment type="catalytic activity">
    <reaction evidence="1">
        <text>ATP + protein L-histidine = ADP + protein N-phospho-L-histidine.</text>
        <dbReference type="EC" id="2.7.13.3"/>
    </reaction>
</comment>
<dbReference type="Pfam" id="PF02518">
    <property type="entry name" value="HATPase_c"/>
    <property type="match status" value="1"/>
</dbReference>
<dbReference type="InterPro" id="IPR003594">
    <property type="entry name" value="HATPase_dom"/>
</dbReference>
<dbReference type="Gene3D" id="3.30.450.40">
    <property type="match status" value="1"/>
</dbReference>
<dbReference type="AlphaFoldDB" id="A0A7Z8P1J1"/>
<dbReference type="SUPFAM" id="SSF47384">
    <property type="entry name" value="Homodimeric domain of signal transducing histidine kinase"/>
    <property type="match status" value="1"/>
</dbReference>
<dbReference type="NCBIfam" id="TIGR00229">
    <property type="entry name" value="sensory_box"/>
    <property type="match status" value="7"/>
</dbReference>
<keyword evidence="12" id="KW-0175">Coiled coil</keyword>
<dbReference type="GO" id="GO:0000155">
    <property type="term" value="F:phosphorelay sensor kinase activity"/>
    <property type="evidence" value="ECO:0007669"/>
    <property type="project" value="InterPro"/>
</dbReference>
<dbReference type="OrthoDB" id="342253at2157"/>
<dbReference type="Pfam" id="PF13426">
    <property type="entry name" value="PAS_9"/>
    <property type="match status" value="2"/>
</dbReference>
<feature type="domain" description="PAS" evidence="14">
    <location>
        <begin position="524"/>
        <end position="597"/>
    </location>
</feature>
<dbReference type="GO" id="GO:0005524">
    <property type="term" value="F:ATP binding"/>
    <property type="evidence" value="ECO:0007669"/>
    <property type="project" value="UniProtKB-KW"/>
</dbReference>
<evidence type="ECO:0000256" key="11">
    <source>
        <dbReference type="ARBA" id="ARBA00023136"/>
    </source>
</evidence>
<dbReference type="EC" id="2.7.13.3" evidence="3"/>
<evidence type="ECO:0000256" key="3">
    <source>
        <dbReference type="ARBA" id="ARBA00012438"/>
    </source>
</evidence>
<dbReference type="SUPFAM" id="SSF55781">
    <property type="entry name" value="GAF domain-like"/>
    <property type="match status" value="1"/>
</dbReference>
<keyword evidence="4" id="KW-1003">Cell membrane</keyword>
<evidence type="ECO:0000256" key="1">
    <source>
        <dbReference type="ARBA" id="ARBA00000085"/>
    </source>
</evidence>
<dbReference type="PRINTS" id="PR00344">
    <property type="entry name" value="BCTRLSENSOR"/>
</dbReference>
<dbReference type="InterPro" id="IPR036890">
    <property type="entry name" value="HATPase_C_sf"/>
</dbReference>
<keyword evidence="9" id="KW-0067">ATP-binding</keyword>
<dbReference type="EMBL" id="VIAQ01000019">
    <property type="protein sequence ID" value="TQD23897.1"/>
    <property type="molecule type" value="Genomic_DNA"/>
</dbReference>
<dbReference type="Pfam" id="PF13185">
    <property type="entry name" value="GAF_2"/>
    <property type="match status" value="1"/>
</dbReference>
<sequence>MVWSVTYPDLKILHVSPSFEDIFDLDSRELVNKNGLWYQYVHPDDVNIVQAAAKKRELEGEASAEYRILRPDGSIRRIREHSEITCDENNVPLRVRGIVTDVTEPKKIGKNLCESGKCFNAILENIQLVGLILDTKGNIVFCNDFLLGLTGWKKEEVLNKDWFELFLPAEIVHEIKNIFFKIVETEDIPSYNENAIVTKDGNRKIIAWNNAVFKDENGRISGVASVGEDITDQRIAEEKLRQSEELYRTTIETSMDGYSHLDMNGRYLEVNETYCSLLGYTRKELLGMRLNDVEVNESPEQTATRLLKIKENGMDRFETKLRTKEGRILDVEVSSTYSEKAGPGFFVFIRDITKRKQAEEKLKQREERLESLVDILRRKFNTVREFLDTALAESIKLTGSKIGYIYYYDEEKKEFSLNSWSGGVMEECAITDSHTICKLEKAGFWGEAVRQRKPVILNDFNVHHPLRKGFPEGHVELGRYMTIPVFRNDKIVAVVGVANKESEYSEDDILQITLLMDVVLEVVDRKRLKNIIEGTNAGTWEWNVQTGEAVFNDRWAQITGYTLEELAPVNYQTWADLIHPQDKKKTEKALERHFAGELEYYECELRLRHKKGGWVWVLDHGKVVQWSRDGKPLLMAGAFTDITERRQAEEKLAEETKRRKIFFEQSNDGIVVVTWNGEVLEANRKFADMLGYSLEEVLQLHVWDWATQWTQEETQKKYVDHRHKSSYRFETSHRRKDGSFFDVEISVNVSVVNGQKMHFCVCRDITERKQAEEEMKRYKQIVSSTPDLISLIDTNYRYSIVNDTYGRVSGKEEEELVGHAAAEFWGDDLFNNQIRDLYDRCLKGETVKYQKWFDFPKTGKCFADITYFPYINKKGEVDGIVINGRDITEIKMAGEALRESEEKLSLAMEASEFGFWDLDLKSGRLYANLTAYAMIGYEPEDLPENLEDLLLSIVHPDDKKLVFKAIESNRNTLDKMISIDFRVKHKSREWIWVSAKGKYFINTYSGKPHHFIGTLVNISPRVKAEKALLYAKLAADNSNRMMDEMLNNITHELRTPLASVIGFSDVLLEDTEKLSEPQKRYLCNINESGHRLHNIVNKLLDFVNVERGSLDSLDIRRVNIQELFPEIHNILSAKAEKKKITINTIIDRDFGVVAVDRQKLKEILYNLIENAIKFTDSGGSVKIEVKGSNDALLVSVYDTGIGIVKERFEEIFEPFVQIDGSSTRRYEGTGLGLALVKKLVEMHGGHIHVESEVRKGSNFTFTIPIDSGNC</sequence>
<dbReference type="InterPro" id="IPR036097">
    <property type="entry name" value="HisK_dim/P_sf"/>
</dbReference>
<dbReference type="Proteomes" id="UP000319335">
    <property type="component" value="Unassembled WGS sequence"/>
</dbReference>
<evidence type="ECO:0000256" key="7">
    <source>
        <dbReference type="ARBA" id="ARBA00022741"/>
    </source>
</evidence>
<keyword evidence="7" id="KW-0547">Nucleotide-binding</keyword>
<dbReference type="RefSeq" id="WP_154810522.1">
    <property type="nucleotide sequence ID" value="NZ_VIAQ01000019.1"/>
</dbReference>